<feature type="domain" description="Response regulatory" evidence="8">
    <location>
        <begin position="5"/>
        <end position="122"/>
    </location>
</feature>
<dbReference type="RefSeq" id="WP_158245906.1">
    <property type="nucleotide sequence ID" value="NZ_CVTD020000015.1"/>
</dbReference>
<dbReference type="PANTHER" id="PTHR43214:SF24">
    <property type="entry name" value="TRANSCRIPTIONAL REGULATORY PROTEIN NARL-RELATED"/>
    <property type="match status" value="1"/>
</dbReference>
<organism evidence="9 10">
    <name type="scientific">Herbinix hemicellulosilytica</name>
    <dbReference type="NCBI Taxonomy" id="1564487"/>
    <lineage>
        <taxon>Bacteria</taxon>
        <taxon>Bacillati</taxon>
        <taxon>Bacillota</taxon>
        <taxon>Clostridia</taxon>
        <taxon>Lachnospirales</taxon>
        <taxon>Lachnospiraceae</taxon>
        <taxon>Herbinix</taxon>
    </lineage>
</organism>
<reference evidence="9 10" key="1">
    <citation type="submission" date="2015-06" db="EMBL/GenBank/DDBJ databases">
        <authorList>
            <person name="Wibberg Daniel"/>
        </authorList>
    </citation>
    <scope>NUCLEOTIDE SEQUENCE [LARGE SCALE GENOMIC DNA]</scope>
    <source>
        <strain evidence="9 10">T3/55T</strain>
    </source>
</reference>
<protein>
    <recommendedName>
        <fullName evidence="1">Stage 0 sporulation protein A homolog</fullName>
    </recommendedName>
</protein>
<dbReference type="GO" id="GO:0000160">
    <property type="term" value="P:phosphorelay signal transduction system"/>
    <property type="evidence" value="ECO:0007669"/>
    <property type="project" value="InterPro"/>
</dbReference>
<dbReference type="SUPFAM" id="SSF52172">
    <property type="entry name" value="CheY-like"/>
    <property type="match status" value="1"/>
</dbReference>
<evidence type="ECO:0000256" key="5">
    <source>
        <dbReference type="ARBA" id="ARBA00023163"/>
    </source>
</evidence>
<dbReference type="Proteomes" id="UP000236497">
    <property type="component" value="Unassembled WGS sequence"/>
</dbReference>
<dbReference type="InterPro" id="IPR016032">
    <property type="entry name" value="Sig_transdc_resp-reg_C-effctor"/>
</dbReference>
<dbReference type="Pfam" id="PF00072">
    <property type="entry name" value="Response_reg"/>
    <property type="match status" value="1"/>
</dbReference>
<dbReference type="InterPro" id="IPR001789">
    <property type="entry name" value="Sig_transdc_resp-reg_receiver"/>
</dbReference>
<evidence type="ECO:0000259" key="8">
    <source>
        <dbReference type="PROSITE" id="PS50110"/>
    </source>
</evidence>
<dbReference type="PROSITE" id="PS50110">
    <property type="entry name" value="RESPONSE_REGULATORY"/>
    <property type="match status" value="1"/>
</dbReference>
<keyword evidence="3" id="KW-0805">Transcription regulation</keyword>
<dbReference type="SUPFAM" id="SSF46894">
    <property type="entry name" value="C-terminal effector domain of the bipartite response regulators"/>
    <property type="match status" value="1"/>
</dbReference>
<dbReference type="SMART" id="SM00421">
    <property type="entry name" value="HTH_LUXR"/>
    <property type="match status" value="1"/>
</dbReference>
<keyword evidence="4" id="KW-0238">DNA-binding</keyword>
<evidence type="ECO:0000256" key="1">
    <source>
        <dbReference type="ARBA" id="ARBA00018672"/>
    </source>
</evidence>
<keyword evidence="2 7" id="KW-0597">Phosphoprotein</keyword>
<evidence type="ECO:0000256" key="2">
    <source>
        <dbReference type="ARBA" id="ARBA00022553"/>
    </source>
</evidence>
<dbReference type="GO" id="GO:0006355">
    <property type="term" value="P:regulation of DNA-templated transcription"/>
    <property type="evidence" value="ECO:0007669"/>
    <property type="project" value="InterPro"/>
</dbReference>
<dbReference type="InterPro" id="IPR011006">
    <property type="entry name" value="CheY-like_superfamily"/>
</dbReference>
<evidence type="ECO:0000256" key="7">
    <source>
        <dbReference type="PROSITE-ProRule" id="PRU00169"/>
    </source>
</evidence>
<sequence length="228" mass="26220">MEKIKLLIVDDMEDIREYFKMILSREPDIEISGLATSGIEAIQKAKELKPDVILMDIQMETRTAGINATKIIKNNNPDTKIIILTIHEEDEYIFQAYCAGVMDYIVKTDSISQILNSIRTVYANKLMLRPGVANKIIEEFTRLKTQRSSLIYVLNILSKLTNSEYEILKSFFEGGTYKSIAEERYVSIATVKSQVNSILKKFEMKSMKEVIKLLKQINFSEFLNRTVI</sequence>
<gene>
    <name evidence="9" type="ORF">HHT355_1263</name>
</gene>
<proteinExistence type="predicted"/>
<evidence type="ECO:0000256" key="6">
    <source>
        <dbReference type="ARBA" id="ARBA00024867"/>
    </source>
</evidence>
<evidence type="ECO:0000313" key="10">
    <source>
        <dbReference type="Proteomes" id="UP000236497"/>
    </source>
</evidence>
<accession>A0A0H5SHC7</accession>
<dbReference type="PANTHER" id="PTHR43214">
    <property type="entry name" value="TWO-COMPONENT RESPONSE REGULATOR"/>
    <property type="match status" value="1"/>
</dbReference>
<keyword evidence="5" id="KW-0804">Transcription</keyword>
<dbReference type="GO" id="GO:0003677">
    <property type="term" value="F:DNA binding"/>
    <property type="evidence" value="ECO:0007669"/>
    <property type="project" value="UniProtKB-KW"/>
</dbReference>
<dbReference type="SMART" id="SM00448">
    <property type="entry name" value="REC"/>
    <property type="match status" value="1"/>
</dbReference>
<dbReference type="Gene3D" id="3.40.50.2300">
    <property type="match status" value="1"/>
</dbReference>
<dbReference type="Pfam" id="PF00196">
    <property type="entry name" value="GerE"/>
    <property type="match status" value="1"/>
</dbReference>
<dbReference type="PRINTS" id="PR00038">
    <property type="entry name" value="HTHLUXR"/>
</dbReference>
<evidence type="ECO:0000256" key="4">
    <source>
        <dbReference type="ARBA" id="ARBA00023125"/>
    </source>
</evidence>
<dbReference type="InterPro" id="IPR000792">
    <property type="entry name" value="Tscrpt_reg_LuxR_C"/>
</dbReference>
<dbReference type="InterPro" id="IPR058245">
    <property type="entry name" value="NreC/VraR/RcsB-like_REC"/>
</dbReference>
<evidence type="ECO:0000313" key="9">
    <source>
        <dbReference type="EMBL" id="CRZ34465.1"/>
    </source>
</evidence>
<keyword evidence="10" id="KW-1185">Reference proteome</keyword>
<dbReference type="InterPro" id="IPR039420">
    <property type="entry name" value="WalR-like"/>
</dbReference>
<name>A0A0H5SHC7_HERHM</name>
<evidence type="ECO:0000256" key="3">
    <source>
        <dbReference type="ARBA" id="ARBA00023015"/>
    </source>
</evidence>
<dbReference type="EMBL" id="CVTD020000015">
    <property type="protein sequence ID" value="CRZ34465.1"/>
    <property type="molecule type" value="Genomic_DNA"/>
</dbReference>
<dbReference type="CDD" id="cd17535">
    <property type="entry name" value="REC_NarL-like"/>
    <property type="match status" value="1"/>
</dbReference>
<feature type="modified residue" description="4-aspartylphosphate" evidence="7">
    <location>
        <position position="56"/>
    </location>
</feature>
<dbReference type="AlphaFoldDB" id="A0A0H5SHC7"/>
<comment type="function">
    <text evidence="6">May play the central regulatory role in sporulation. It may be an element of the effector pathway responsible for the activation of sporulation genes in response to nutritional stress. Spo0A may act in concert with spo0H (a sigma factor) to control the expression of some genes that are critical to the sporulation process.</text>
</comment>